<protein>
    <submittedName>
        <fullName evidence="1">Uncharacterized protein</fullName>
    </submittedName>
</protein>
<reference evidence="1 2" key="1">
    <citation type="journal article" date="2013" name="PLoS Pathog.">
        <title>Genomic analysis of the Kiwifruit pathogen Pseudomonas syringae pv. actinidiae provides insight into the origins of an emergent plant disease.</title>
        <authorList>
            <person name="McCann H.C."/>
            <person name="Rikkerink E.H."/>
            <person name="Bertels F."/>
            <person name="Fiers M."/>
            <person name="Lu A."/>
            <person name="Rees-George J."/>
            <person name="Andersen M.T."/>
            <person name="Gleave A.P."/>
            <person name="Haubold B."/>
            <person name="Wohlers M.W."/>
            <person name="Guttman D.S."/>
            <person name="Wang P.W."/>
            <person name="Straub C."/>
            <person name="Vanneste J.L."/>
            <person name="Rainey P.B."/>
            <person name="Templeton M.D."/>
        </authorList>
    </citation>
    <scope>NUCLEOTIDE SEQUENCE [LARGE SCALE GENOMIC DNA]</scope>
    <source>
        <strain evidence="1 2">ICMP 19096</strain>
    </source>
</reference>
<sequence length="28" mass="3332">MRPRPPQRLSHSEFTRQVAQLQTLRNAL</sequence>
<comment type="caution">
    <text evidence="1">The sequence shown here is derived from an EMBL/GenBank/DDBJ whole genome shotgun (WGS) entry which is preliminary data.</text>
</comment>
<accession>A0A656JYC8</accession>
<gene>
    <name evidence="1" type="ORF">A245_15182</name>
</gene>
<dbReference type="EMBL" id="AOKF01001281">
    <property type="protein sequence ID" value="EPN60927.1"/>
    <property type="molecule type" value="Genomic_DNA"/>
</dbReference>
<organism evidence="1 2">
    <name type="scientific">Pseudomonas syringae pv. actinidiae ICMP 19096</name>
    <dbReference type="NCBI Taxonomy" id="1194405"/>
    <lineage>
        <taxon>Bacteria</taxon>
        <taxon>Pseudomonadati</taxon>
        <taxon>Pseudomonadota</taxon>
        <taxon>Gammaproteobacteria</taxon>
        <taxon>Pseudomonadales</taxon>
        <taxon>Pseudomonadaceae</taxon>
        <taxon>Pseudomonas</taxon>
        <taxon>Pseudomonas syringae</taxon>
    </lineage>
</organism>
<evidence type="ECO:0000313" key="2">
    <source>
        <dbReference type="Proteomes" id="UP000018849"/>
    </source>
</evidence>
<proteinExistence type="predicted"/>
<dbReference type="Proteomes" id="UP000018849">
    <property type="component" value="Unassembled WGS sequence"/>
</dbReference>
<evidence type="ECO:0000313" key="1">
    <source>
        <dbReference type="EMBL" id="EPN60927.1"/>
    </source>
</evidence>
<name>A0A656JYC8_PSESF</name>
<dbReference type="AlphaFoldDB" id="A0A656JYC8"/>